<dbReference type="PANTHER" id="PTHR43196">
    <property type="entry name" value="SULFATE ADENYLYLTRANSFERASE SUBUNIT 2"/>
    <property type="match status" value="1"/>
</dbReference>
<gene>
    <name evidence="2" type="ORF">E5J99_13975</name>
</gene>
<evidence type="ECO:0000313" key="3">
    <source>
        <dbReference type="Proteomes" id="UP000297739"/>
    </source>
</evidence>
<keyword evidence="3" id="KW-1185">Reference proteome</keyword>
<name>A0A4Z0PIA3_9BACT</name>
<reference evidence="2 3" key="1">
    <citation type="submission" date="2019-04" db="EMBL/GenBank/DDBJ databases">
        <authorList>
            <person name="Feng G."/>
            <person name="Zhang J."/>
            <person name="Zhu H."/>
        </authorList>
    </citation>
    <scope>NUCLEOTIDE SEQUENCE [LARGE SCALE GENOMIC DNA]</scope>
    <source>
        <strain evidence="2 3">JCM 17223</strain>
    </source>
</reference>
<sequence length="277" mass="31827">MKTNLTDQQPRHILSLSGGKDSAALAYYMRDRIPDMEYVFHDTGKELPETLAYLDRLEALLGKPIHKSTVENGDFIGFDQLLKIYGGMLPSSHRRWCTRMMKLVPFERFIGDAYCFNYVGLRADENRSGYISHKPNIVPVYPFIEDGLVKADIERILEESGLGMPPYTEWGRTRSGCFFCFYQQKIEWVRLKGAHPDLFEQAKAYEKPGKNATTTFYWCGNEPLAELEKPARMEQIRREHAAAQERARRNAPNKTLLNILGGVDDYEEKTGCLICQL</sequence>
<dbReference type="Pfam" id="PF01507">
    <property type="entry name" value="PAPS_reduct"/>
    <property type="match status" value="1"/>
</dbReference>
<dbReference type="RefSeq" id="WP_135498437.1">
    <property type="nucleotide sequence ID" value="NZ_SRLD01000027.1"/>
</dbReference>
<dbReference type="PANTHER" id="PTHR43196:SF2">
    <property type="entry name" value="PHOSPHOADENOSINE PHOSPHOSULFATE REDUCTASE"/>
    <property type="match status" value="1"/>
</dbReference>
<dbReference type="SUPFAM" id="SSF52402">
    <property type="entry name" value="Adenine nucleotide alpha hydrolases-like"/>
    <property type="match status" value="1"/>
</dbReference>
<dbReference type="InterPro" id="IPR014729">
    <property type="entry name" value="Rossmann-like_a/b/a_fold"/>
</dbReference>
<dbReference type="InterPro" id="IPR050128">
    <property type="entry name" value="Sulfate_adenylyltrnsfr_sub2"/>
</dbReference>
<dbReference type="GO" id="GO:0003824">
    <property type="term" value="F:catalytic activity"/>
    <property type="evidence" value="ECO:0007669"/>
    <property type="project" value="InterPro"/>
</dbReference>
<dbReference type="AlphaFoldDB" id="A0A4Z0PIA3"/>
<evidence type="ECO:0000313" key="2">
    <source>
        <dbReference type="EMBL" id="TGE15012.1"/>
    </source>
</evidence>
<evidence type="ECO:0000259" key="1">
    <source>
        <dbReference type="Pfam" id="PF01507"/>
    </source>
</evidence>
<dbReference type="InterPro" id="IPR002500">
    <property type="entry name" value="PAPS_reduct_dom"/>
</dbReference>
<dbReference type="EMBL" id="SRLD01000027">
    <property type="protein sequence ID" value="TGE15012.1"/>
    <property type="molecule type" value="Genomic_DNA"/>
</dbReference>
<feature type="domain" description="Phosphoadenosine phosphosulphate reductase" evidence="1">
    <location>
        <begin position="12"/>
        <end position="127"/>
    </location>
</feature>
<organism evidence="2 3">
    <name type="scientific">Hymenobacter elongatus</name>
    <dbReference type="NCBI Taxonomy" id="877208"/>
    <lineage>
        <taxon>Bacteria</taxon>
        <taxon>Pseudomonadati</taxon>
        <taxon>Bacteroidota</taxon>
        <taxon>Cytophagia</taxon>
        <taxon>Cytophagales</taxon>
        <taxon>Hymenobacteraceae</taxon>
        <taxon>Hymenobacter</taxon>
    </lineage>
</organism>
<proteinExistence type="predicted"/>
<comment type="caution">
    <text evidence="2">The sequence shown here is derived from an EMBL/GenBank/DDBJ whole genome shotgun (WGS) entry which is preliminary data.</text>
</comment>
<dbReference type="Gene3D" id="3.40.50.620">
    <property type="entry name" value="HUPs"/>
    <property type="match status" value="1"/>
</dbReference>
<dbReference type="Proteomes" id="UP000297739">
    <property type="component" value="Unassembled WGS sequence"/>
</dbReference>
<protein>
    <submittedName>
        <fullName evidence="2">Phosphoadenosine phosphosulfate reductase</fullName>
    </submittedName>
</protein>
<accession>A0A4Z0PIA3</accession>
<dbReference type="OrthoDB" id="9774475at2"/>